<dbReference type="KEGG" id="lmd:METH_06285"/>
<protein>
    <recommendedName>
        <fullName evidence="1">HEPN domain-containing protein</fullName>
    </recommendedName>
</protein>
<dbReference type="RefSeq" id="WP_024089539.1">
    <property type="nucleotide sequence ID" value="NC_023135.1"/>
</dbReference>
<dbReference type="STRING" id="999552.METH_06285"/>
<evidence type="ECO:0000313" key="2">
    <source>
        <dbReference type="EMBL" id="AHD02919.1"/>
    </source>
</evidence>
<evidence type="ECO:0000259" key="1">
    <source>
        <dbReference type="Pfam" id="PF05168"/>
    </source>
</evidence>
<name>V9VYU6_9RHOB</name>
<dbReference type="AlphaFoldDB" id="V9VYU6"/>
<proteinExistence type="predicted"/>
<dbReference type="InterPro" id="IPR007842">
    <property type="entry name" value="HEPN_dom"/>
</dbReference>
<sequence>MRDSADRDEINFANYVHGVFLRPADEDYLIARMSAKNGFWNHFCWSAQQSLEKYLKCYLALRHVSIRFGNRNTHDLEKLLQRTLSQTNEFDDRAICAPSGFPSELVKQADFGEKISSFVSRVNNYGQPRQRYREVGYLIEPGDVHKLDDLARSLRKLCFECRDFEISSGRQVLQQGKWVIIKDSIPKEPKTFRVNGDYRSELTYGNYAFFPDLARSERQTIMAHCYQLGSLTRIEKRLNISDANIVTLRNLGVID</sequence>
<accession>V9VYU6</accession>
<keyword evidence="3" id="KW-1185">Reference proteome</keyword>
<gene>
    <name evidence="2" type="ORF">METH_06285</name>
</gene>
<dbReference type="Pfam" id="PF05168">
    <property type="entry name" value="HEPN"/>
    <property type="match status" value="1"/>
</dbReference>
<feature type="domain" description="HEPN" evidence="1">
    <location>
        <begin position="20"/>
        <end position="105"/>
    </location>
</feature>
<dbReference type="SUPFAM" id="SSF81593">
    <property type="entry name" value="Nucleotidyltransferase substrate binding subunit/domain"/>
    <property type="match status" value="1"/>
</dbReference>
<evidence type="ECO:0000313" key="3">
    <source>
        <dbReference type="Proteomes" id="UP000018780"/>
    </source>
</evidence>
<dbReference type="OrthoDB" id="9786526at2"/>
<reference evidence="2 3" key="1">
    <citation type="submission" date="2013-09" db="EMBL/GenBank/DDBJ databases">
        <authorList>
            <consortium name="DOE Joint Genome Institute"/>
            <person name="Klenk H.-P."/>
            <person name="Huntemann M."/>
            <person name="Han J."/>
            <person name="Chen A."/>
            <person name="Kyrpides N."/>
            <person name="Mavromatis K."/>
            <person name="Markowitz V."/>
            <person name="Palaniappan K."/>
            <person name="Ivanova N."/>
            <person name="Schaumberg A."/>
            <person name="Pati A."/>
            <person name="Liolios K."/>
            <person name="Nordberg H.P."/>
            <person name="Cantor M.N."/>
            <person name="Hua S.X."/>
            <person name="Woyke T."/>
        </authorList>
    </citation>
    <scope>NUCLEOTIDE SEQUENCE [LARGE SCALE GENOMIC DNA]</scope>
    <source>
        <strain evidence="2 3">DSM 14336</strain>
    </source>
</reference>
<dbReference type="PATRIC" id="fig|999552.6.peg.1267"/>
<dbReference type="EMBL" id="CP006773">
    <property type="protein sequence ID" value="AHD02919.1"/>
    <property type="molecule type" value="Genomic_DNA"/>
</dbReference>
<dbReference type="Gene3D" id="1.20.120.330">
    <property type="entry name" value="Nucleotidyltransferases domain 2"/>
    <property type="match status" value="1"/>
</dbReference>
<organism evidence="2 3">
    <name type="scientific">Leisingera methylohalidivorans DSM 14336</name>
    <dbReference type="NCBI Taxonomy" id="999552"/>
    <lineage>
        <taxon>Bacteria</taxon>
        <taxon>Pseudomonadati</taxon>
        <taxon>Pseudomonadota</taxon>
        <taxon>Alphaproteobacteria</taxon>
        <taxon>Rhodobacterales</taxon>
        <taxon>Roseobacteraceae</taxon>
        <taxon>Leisingera</taxon>
    </lineage>
</organism>
<dbReference type="HOGENOM" id="CLU_1089020_0_0_5"/>
<dbReference type="Proteomes" id="UP000018780">
    <property type="component" value="Chromosome"/>
</dbReference>